<keyword evidence="2" id="KW-0238">DNA-binding</keyword>
<dbReference type="InterPro" id="IPR000551">
    <property type="entry name" value="MerR-type_HTH_dom"/>
</dbReference>
<comment type="caution">
    <text evidence="5">The sequence shown here is derived from an EMBL/GenBank/DDBJ whole genome shotgun (WGS) entry which is preliminary data.</text>
</comment>
<dbReference type="PANTHER" id="PTHR30204">
    <property type="entry name" value="REDOX-CYCLING DRUG-SENSING TRANSCRIPTIONAL ACTIVATOR SOXR"/>
    <property type="match status" value="1"/>
</dbReference>
<proteinExistence type="predicted"/>
<evidence type="ECO:0000313" key="5">
    <source>
        <dbReference type="EMBL" id="RZU41430.1"/>
    </source>
</evidence>
<dbReference type="InterPro" id="IPR015358">
    <property type="entry name" value="Tscrpt_reg_MerR_DNA-bd"/>
</dbReference>
<accession>A0A4Q7YUW7</accession>
<dbReference type="InterPro" id="IPR047057">
    <property type="entry name" value="MerR_fam"/>
</dbReference>
<evidence type="ECO:0000313" key="6">
    <source>
        <dbReference type="Proteomes" id="UP000292958"/>
    </source>
</evidence>
<dbReference type="PROSITE" id="PS50937">
    <property type="entry name" value="HTH_MERR_2"/>
    <property type="match status" value="1"/>
</dbReference>
<reference evidence="5 6" key="1">
    <citation type="submission" date="2019-02" db="EMBL/GenBank/DDBJ databases">
        <title>Genomic Encyclopedia of Archaeal and Bacterial Type Strains, Phase II (KMG-II): from individual species to whole genera.</title>
        <authorList>
            <person name="Goeker M."/>
        </authorList>
    </citation>
    <scope>NUCLEOTIDE SEQUENCE [LARGE SCALE GENOMIC DNA]</scope>
    <source>
        <strain evidence="5 6">DSM 18101</strain>
    </source>
</reference>
<dbReference type="InterPro" id="IPR009061">
    <property type="entry name" value="DNA-bd_dom_put_sf"/>
</dbReference>
<dbReference type="SUPFAM" id="SSF46955">
    <property type="entry name" value="Putative DNA-binding domain"/>
    <property type="match status" value="1"/>
</dbReference>
<dbReference type="SMART" id="SM00422">
    <property type="entry name" value="HTH_MERR"/>
    <property type="match status" value="1"/>
</dbReference>
<keyword evidence="1" id="KW-0805">Transcription regulation</keyword>
<dbReference type="PROSITE" id="PS00552">
    <property type="entry name" value="HTH_MERR_1"/>
    <property type="match status" value="1"/>
</dbReference>
<dbReference type="OrthoDB" id="9777497at2"/>
<gene>
    <name evidence="5" type="ORF">BDD14_2952</name>
</gene>
<protein>
    <submittedName>
        <fullName evidence="5">Hg(II)-responsive transcriptional regulator</fullName>
    </submittedName>
</protein>
<dbReference type="Pfam" id="PF09278">
    <property type="entry name" value="MerR-DNA-bind"/>
    <property type="match status" value="1"/>
</dbReference>
<evidence type="ECO:0000259" key="4">
    <source>
        <dbReference type="PROSITE" id="PS50937"/>
    </source>
</evidence>
<keyword evidence="3" id="KW-0804">Transcription</keyword>
<evidence type="ECO:0000256" key="2">
    <source>
        <dbReference type="ARBA" id="ARBA00023125"/>
    </source>
</evidence>
<evidence type="ECO:0000256" key="3">
    <source>
        <dbReference type="ARBA" id="ARBA00023163"/>
    </source>
</evidence>
<dbReference type="PANTHER" id="PTHR30204:SF94">
    <property type="entry name" value="HEAVY METAL-DEPENDENT TRANSCRIPTIONAL REGULATOR HI_0293-RELATED"/>
    <property type="match status" value="1"/>
</dbReference>
<dbReference type="GO" id="GO:0003677">
    <property type="term" value="F:DNA binding"/>
    <property type="evidence" value="ECO:0007669"/>
    <property type="project" value="UniProtKB-KW"/>
</dbReference>
<dbReference type="Gene3D" id="1.10.1660.10">
    <property type="match status" value="1"/>
</dbReference>
<keyword evidence="6" id="KW-1185">Reference proteome</keyword>
<dbReference type="GO" id="GO:0003700">
    <property type="term" value="F:DNA-binding transcription factor activity"/>
    <property type="evidence" value="ECO:0007669"/>
    <property type="project" value="InterPro"/>
</dbReference>
<dbReference type="EMBL" id="SHKW01000001">
    <property type="protein sequence ID" value="RZU41430.1"/>
    <property type="molecule type" value="Genomic_DNA"/>
</dbReference>
<name>A0A4Q7YUW7_9BACT</name>
<dbReference type="AlphaFoldDB" id="A0A4Q7YUW7"/>
<dbReference type="Pfam" id="PF00376">
    <property type="entry name" value="MerR"/>
    <property type="match status" value="1"/>
</dbReference>
<evidence type="ECO:0000256" key="1">
    <source>
        <dbReference type="ARBA" id="ARBA00023015"/>
    </source>
</evidence>
<organism evidence="5 6">
    <name type="scientific">Edaphobacter modestus</name>
    <dbReference type="NCBI Taxonomy" id="388466"/>
    <lineage>
        <taxon>Bacteria</taxon>
        <taxon>Pseudomonadati</taxon>
        <taxon>Acidobacteriota</taxon>
        <taxon>Terriglobia</taxon>
        <taxon>Terriglobales</taxon>
        <taxon>Acidobacteriaceae</taxon>
        <taxon>Edaphobacter</taxon>
    </lineage>
</organism>
<dbReference type="Proteomes" id="UP000292958">
    <property type="component" value="Unassembled WGS sequence"/>
</dbReference>
<dbReference type="PRINTS" id="PR00040">
    <property type="entry name" value="HTHMERR"/>
</dbReference>
<feature type="domain" description="HTH merR-type" evidence="4">
    <location>
        <begin position="66"/>
        <end position="135"/>
    </location>
</feature>
<sequence length="210" mass="24052">MSELAITHSPRLRRTTNFRIADHPEVNDEMATSLIIQCHFHVLGSVNSLTRSQVQGICWLRSAMETFTIGELAKECQINLETLRYYERLGLMPEPPRSSSGHRIYPTSALSRVHFIRRAQALGFSLAEIAELLALRRNQEDVCNDVIRQIEAKRREVDRKIADLESIRRALSRMKRLCNGDCLVGDCPILESLDTAKPSVRSRKRNPRRT</sequence>